<dbReference type="PANTHER" id="PTHR13812:SF19">
    <property type="entry name" value="KETIMINE REDUCTASE MU-CRYSTALLIN"/>
    <property type="match status" value="1"/>
</dbReference>
<reference evidence="1 2" key="1">
    <citation type="submission" date="2014-07" db="EMBL/GenBank/DDBJ databases">
        <title>Genome Sequence of Rhodococcus opacus Strain R7, a Biodegrader of Mono- and Polycyclic Aromatic Hydrocarbons.</title>
        <authorList>
            <person name="Di Gennaro P."/>
            <person name="Zampolli J."/>
            <person name="Presti I."/>
            <person name="Cappelletti M."/>
            <person name="D'Ursi P."/>
            <person name="Orro A."/>
            <person name="Mezzelani A."/>
            <person name="Milanesi L."/>
        </authorList>
    </citation>
    <scope>NUCLEOTIDE SEQUENCE [LARGE SCALE GENOMIC DNA]</scope>
    <source>
        <strain evidence="1 2">R7</strain>
        <plasmid evidence="1">pPDG2</plasmid>
    </source>
</reference>
<sequence length="323" mass="33669">MSSDDVLAVADWNLIVESLREAYASPASEAMVPPRTMARGEGAWLRSLTAASTSGDHIGAKLIMFSAESARASYPLLLLDRRTAELVALLDGHHITGLRTAATSALAADTLARPGALRVGVIGSGFEASNHVRALAAVRQLDSVAVYSPTPANRTAFAQAITDELGVQAMPTESPRQAVAEVDLVICAARSRDETPVIEGAWLEPGTTVVSIGSTLPEQREVDTVTLARADVIVADVVEEVVGESGDFLAAEAAGVPASAKVSALADVVGNRVSGRTSEDQIVLYKSVGSALQDIVVAELVYRLATARGLGRAVPLLVEPVKK</sequence>
<proteinExistence type="predicted"/>
<geneLocation type="plasmid" evidence="1 2">
    <name>pPDG2</name>
</geneLocation>
<dbReference type="SUPFAM" id="SSF51735">
    <property type="entry name" value="NAD(P)-binding Rossmann-fold domains"/>
    <property type="match status" value="1"/>
</dbReference>
<dbReference type="EMBL" id="CP008949">
    <property type="protein sequence ID" value="AII11026.1"/>
    <property type="molecule type" value="Genomic_DNA"/>
</dbReference>
<protein>
    <submittedName>
        <fullName evidence="1">Ornithine cyclodeaminase</fullName>
    </submittedName>
</protein>
<dbReference type="GO" id="GO:0005737">
    <property type="term" value="C:cytoplasm"/>
    <property type="evidence" value="ECO:0007669"/>
    <property type="project" value="TreeGrafter"/>
</dbReference>
<dbReference type="InterPro" id="IPR003462">
    <property type="entry name" value="ODC_Mu_crystall"/>
</dbReference>
<evidence type="ECO:0000313" key="1">
    <source>
        <dbReference type="EMBL" id="AII11026.1"/>
    </source>
</evidence>
<gene>
    <name evidence="1" type="ORF">EP51_43880</name>
</gene>
<dbReference type="Gene3D" id="3.40.50.720">
    <property type="entry name" value="NAD(P)-binding Rossmann-like Domain"/>
    <property type="match status" value="1"/>
</dbReference>
<dbReference type="AlphaFoldDB" id="A0A076EZ14"/>
<evidence type="ECO:0000313" key="2">
    <source>
        <dbReference type="Proteomes" id="UP000028488"/>
    </source>
</evidence>
<dbReference type="Proteomes" id="UP000028488">
    <property type="component" value="Plasmid pPDG2"/>
</dbReference>
<dbReference type="PANTHER" id="PTHR13812">
    <property type="entry name" value="KETIMINE REDUCTASE MU-CRYSTALLIN"/>
    <property type="match status" value="1"/>
</dbReference>
<keyword evidence="1" id="KW-0614">Plasmid</keyword>
<dbReference type="InterPro" id="IPR036291">
    <property type="entry name" value="NAD(P)-bd_dom_sf"/>
</dbReference>
<dbReference type="InterPro" id="IPR023401">
    <property type="entry name" value="ODC_N"/>
</dbReference>
<dbReference type="PIRSF" id="PIRSF001439">
    <property type="entry name" value="CryM"/>
    <property type="match status" value="1"/>
</dbReference>
<dbReference type="Pfam" id="PF02423">
    <property type="entry name" value="OCD_Mu_crystall"/>
    <property type="match status" value="1"/>
</dbReference>
<dbReference type="Gene3D" id="3.30.1780.10">
    <property type="entry name" value="ornithine cyclodeaminase, domain 1"/>
    <property type="match status" value="1"/>
</dbReference>
<name>A0A076EZ14_RHOOP</name>
<accession>A0A076EZ14</accession>
<organism evidence="1 2">
    <name type="scientific">Rhodococcus opacus</name>
    <name type="common">Nocardia opaca</name>
    <dbReference type="NCBI Taxonomy" id="37919"/>
    <lineage>
        <taxon>Bacteria</taxon>
        <taxon>Bacillati</taxon>
        <taxon>Actinomycetota</taxon>
        <taxon>Actinomycetes</taxon>
        <taxon>Mycobacteriales</taxon>
        <taxon>Nocardiaceae</taxon>
        <taxon>Rhodococcus</taxon>
    </lineage>
</organism>